<dbReference type="Gene3D" id="3.10.20.10">
    <property type="match status" value="1"/>
</dbReference>
<organism evidence="4 5">
    <name type="scientific">Acetobacter peroxydans</name>
    <dbReference type="NCBI Taxonomy" id="104098"/>
    <lineage>
        <taxon>Bacteria</taxon>
        <taxon>Pseudomonadati</taxon>
        <taxon>Pseudomonadota</taxon>
        <taxon>Alphaproteobacteria</taxon>
        <taxon>Acetobacterales</taxon>
        <taxon>Acetobacteraceae</taxon>
        <taxon>Acetobacter</taxon>
    </lineage>
</organism>
<accession>A0A4Y3TW76</accession>
<comment type="caution">
    <text evidence="3">Lacks conserved residue(s) required for the propagation of feature annotation.</text>
</comment>
<dbReference type="InterPro" id="IPR016193">
    <property type="entry name" value="Cytidine_deaminase-like"/>
</dbReference>
<dbReference type="SUPFAM" id="SSF53927">
    <property type="entry name" value="Cytidine deaminase-like"/>
    <property type="match status" value="1"/>
</dbReference>
<dbReference type="HAMAP" id="MF_00187">
    <property type="entry name" value="FdhD"/>
    <property type="match status" value="1"/>
</dbReference>
<dbReference type="GO" id="GO:0005737">
    <property type="term" value="C:cytoplasm"/>
    <property type="evidence" value="ECO:0007669"/>
    <property type="project" value="UniProtKB-SubCell"/>
</dbReference>
<evidence type="ECO:0000256" key="1">
    <source>
        <dbReference type="ARBA" id="ARBA00022490"/>
    </source>
</evidence>
<dbReference type="AlphaFoldDB" id="A0A4Y3TW76"/>
<dbReference type="GO" id="GO:0016783">
    <property type="term" value="F:sulfurtransferase activity"/>
    <property type="evidence" value="ECO:0007669"/>
    <property type="project" value="InterPro"/>
</dbReference>
<dbReference type="GO" id="GO:0006777">
    <property type="term" value="P:Mo-molybdopterin cofactor biosynthetic process"/>
    <property type="evidence" value="ECO:0007669"/>
    <property type="project" value="UniProtKB-UniRule"/>
</dbReference>
<dbReference type="PANTHER" id="PTHR30592">
    <property type="entry name" value="FORMATE DEHYDROGENASE"/>
    <property type="match status" value="1"/>
</dbReference>
<evidence type="ECO:0000313" key="4">
    <source>
        <dbReference type="EMBL" id="GEB86102.1"/>
    </source>
</evidence>
<sequence length="285" mass="30565">MVFVVSEKASKGAEPRPARPLFETLDVTALDTPDTPLALNVADEVPVRLVFNSIFPHGTMMLTPDDLEDFAFGYCLTEQIVDSAEQIRAVTIADEGDGLALHITITGERLALLLRRRPRAQTGHSSCGLCGSDEVPAPDAVGCAPFAWDGTITADAVRNALQALEACQTLNAATHMVHGAAWADPQGRIVLTREDVGRHNALDKLIGARMRGGLLPSGGICVLTSRYSFEMALKTVRAGMDTVVAVSAPTGRALKLAERMNQTVIAIARPHRQFVFCGARRLVGR</sequence>
<comment type="function">
    <text evidence="3">Required for formate dehydrogenase (FDH) activity. Acts as a sulfur carrier protein that transfers sulfur from IscS to the molybdenum cofactor prior to its insertion into FDH.</text>
</comment>
<dbReference type="PANTHER" id="PTHR30592:SF1">
    <property type="entry name" value="SULFUR CARRIER PROTEIN FDHD"/>
    <property type="match status" value="1"/>
</dbReference>
<evidence type="ECO:0000313" key="5">
    <source>
        <dbReference type="Proteomes" id="UP000317730"/>
    </source>
</evidence>
<dbReference type="OrthoDB" id="3197277at2"/>
<dbReference type="PIRSF" id="PIRSF015626">
    <property type="entry name" value="FdhD"/>
    <property type="match status" value="1"/>
</dbReference>
<feature type="active site" description="Cysteine persulfide intermediate" evidence="3">
    <location>
        <position position="127"/>
    </location>
</feature>
<dbReference type="NCBIfam" id="TIGR00129">
    <property type="entry name" value="fdhD_narQ"/>
    <property type="match status" value="1"/>
</dbReference>
<dbReference type="RefSeq" id="WP_141376933.1">
    <property type="nucleotide sequence ID" value="NZ_BAPL01000012.1"/>
</dbReference>
<dbReference type="Pfam" id="PF02634">
    <property type="entry name" value="FdhD-NarQ"/>
    <property type="match status" value="1"/>
</dbReference>
<evidence type="ECO:0000256" key="3">
    <source>
        <dbReference type="HAMAP-Rule" id="MF_00187"/>
    </source>
</evidence>
<dbReference type="EMBL" id="BJMV01000010">
    <property type="protein sequence ID" value="GEB86102.1"/>
    <property type="molecule type" value="Genomic_DNA"/>
</dbReference>
<keyword evidence="5" id="KW-1185">Reference proteome</keyword>
<comment type="similarity">
    <text evidence="3">Belongs to the FdhD family.</text>
</comment>
<keyword evidence="1 3" id="KW-0963">Cytoplasm</keyword>
<name>A0A4Y3TW76_9PROT</name>
<dbReference type="Gene3D" id="3.40.140.10">
    <property type="entry name" value="Cytidine Deaminase, domain 2"/>
    <property type="match status" value="1"/>
</dbReference>
<comment type="caution">
    <text evidence="4">The sequence shown here is derived from an EMBL/GenBank/DDBJ whole genome shotgun (WGS) entry which is preliminary data.</text>
</comment>
<dbReference type="Proteomes" id="UP000317730">
    <property type="component" value="Unassembled WGS sequence"/>
</dbReference>
<protein>
    <recommendedName>
        <fullName evidence="3">Sulfur carrier protein FdhD</fullName>
    </recommendedName>
</protein>
<keyword evidence="4" id="KW-0808">Transferase</keyword>
<reference evidence="4 5" key="1">
    <citation type="submission" date="2019-06" db="EMBL/GenBank/DDBJ databases">
        <title>Whole genome shotgun sequence of Acetobacter peroxydans NBRC 13755.</title>
        <authorList>
            <person name="Hosoyama A."/>
            <person name="Uohara A."/>
            <person name="Ohji S."/>
            <person name="Ichikawa N."/>
        </authorList>
    </citation>
    <scope>NUCLEOTIDE SEQUENCE [LARGE SCALE GENOMIC DNA]</scope>
    <source>
        <strain evidence="4 5">NBRC 13755</strain>
    </source>
</reference>
<dbReference type="InterPro" id="IPR003786">
    <property type="entry name" value="FdhD"/>
</dbReference>
<evidence type="ECO:0000256" key="2">
    <source>
        <dbReference type="ARBA" id="ARBA00023150"/>
    </source>
</evidence>
<gene>
    <name evidence="3 4" type="primary">fdhD</name>
    <name evidence="4" type="ORF">APE01nite_18990</name>
</gene>
<keyword evidence="2 3" id="KW-0501">Molybdenum cofactor biosynthesis</keyword>
<comment type="subcellular location">
    <subcellularLocation>
        <location evidence="3">Cytoplasm</location>
    </subcellularLocation>
</comment>
<dbReference type="GO" id="GO:0097163">
    <property type="term" value="F:sulfur carrier activity"/>
    <property type="evidence" value="ECO:0007669"/>
    <property type="project" value="UniProtKB-UniRule"/>
</dbReference>
<proteinExistence type="inferred from homology"/>